<dbReference type="HOGENOM" id="CLU_2159964_0_0_1"/>
<dbReference type="AlphaFoldDB" id="A0A0C3AVD9"/>
<proteinExistence type="predicted"/>
<sequence length="111" mass="12945">MSEAASPLPESPLHCLIVWTTRVRRQSIISHASIDARSSKVIYGICKNISENPKIPKIPAPWILSLFHCCPRNRRREESFFRHFGRSPINYVKKLHQPRRPPFCGFKRVRP</sequence>
<reference evidence="1 2" key="1">
    <citation type="submission" date="2014-04" db="EMBL/GenBank/DDBJ databases">
        <authorList>
            <consortium name="DOE Joint Genome Institute"/>
            <person name="Kuo A."/>
            <person name="Zuccaro A."/>
            <person name="Kohler A."/>
            <person name="Nagy L.G."/>
            <person name="Floudas D."/>
            <person name="Copeland A."/>
            <person name="Barry K.W."/>
            <person name="Cichocki N."/>
            <person name="Veneault-Fourrey C."/>
            <person name="LaButti K."/>
            <person name="Lindquist E.A."/>
            <person name="Lipzen A."/>
            <person name="Lundell T."/>
            <person name="Morin E."/>
            <person name="Murat C."/>
            <person name="Sun H."/>
            <person name="Tunlid A."/>
            <person name="Henrissat B."/>
            <person name="Grigoriev I.V."/>
            <person name="Hibbett D.S."/>
            <person name="Martin F."/>
            <person name="Nordberg H.P."/>
            <person name="Cantor M.N."/>
            <person name="Hua S.X."/>
        </authorList>
    </citation>
    <scope>NUCLEOTIDE SEQUENCE [LARGE SCALE GENOMIC DNA]</scope>
    <source>
        <strain evidence="1 2">MAFF 305830</strain>
    </source>
</reference>
<reference evidence="2" key="2">
    <citation type="submission" date="2015-01" db="EMBL/GenBank/DDBJ databases">
        <title>Evolutionary Origins and Diversification of the Mycorrhizal Mutualists.</title>
        <authorList>
            <consortium name="DOE Joint Genome Institute"/>
            <consortium name="Mycorrhizal Genomics Consortium"/>
            <person name="Kohler A."/>
            <person name="Kuo A."/>
            <person name="Nagy L.G."/>
            <person name="Floudas D."/>
            <person name="Copeland A."/>
            <person name="Barry K.W."/>
            <person name="Cichocki N."/>
            <person name="Veneault-Fourrey C."/>
            <person name="LaButti K."/>
            <person name="Lindquist E.A."/>
            <person name="Lipzen A."/>
            <person name="Lundell T."/>
            <person name="Morin E."/>
            <person name="Murat C."/>
            <person name="Riley R."/>
            <person name="Ohm R."/>
            <person name="Sun H."/>
            <person name="Tunlid A."/>
            <person name="Henrissat B."/>
            <person name="Grigoriev I.V."/>
            <person name="Hibbett D.S."/>
            <person name="Martin F."/>
        </authorList>
    </citation>
    <scope>NUCLEOTIDE SEQUENCE [LARGE SCALE GENOMIC DNA]</scope>
    <source>
        <strain evidence="2">MAFF 305830</strain>
    </source>
</reference>
<evidence type="ECO:0000313" key="2">
    <source>
        <dbReference type="Proteomes" id="UP000054097"/>
    </source>
</evidence>
<keyword evidence="2" id="KW-1185">Reference proteome</keyword>
<organism evidence="1 2">
    <name type="scientific">Serendipita vermifera MAFF 305830</name>
    <dbReference type="NCBI Taxonomy" id="933852"/>
    <lineage>
        <taxon>Eukaryota</taxon>
        <taxon>Fungi</taxon>
        <taxon>Dikarya</taxon>
        <taxon>Basidiomycota</taxon>
        <taxon>Agaricomycotina</taxon>
        <taxon>Agaricomycetes</taxon>
        <taxon>Sebacinales</taxon>
        <taxon>Serendipitaceae</taxon>
        <taxon>Serendipita</taxon>
    </lineage>
</organism>
<protein>
    <submittedName>
        <fullName evidence="1">Uncharacterized protein</fullName>
    </submittedName>
</protein>
<dbReference type="Proteomes" id="UP000054097">
    <property type="component" value="Unassembled WGS sequence"/>
</dbReference>
<accession>A0A0C3AVD9</accession>
<evidence type="ECO:0000313" key="1">
    <source>
        <dbReference type="EMBL" id="KIM28510.1"/>
    </source>
</evidence>
<name>A0A0C3AVD9_SERVB</name>
<dbReference type="EMBL" id="KN824292">
    <property type="protein sequence ID" value="KIM28510.1"/>
    <property type="molecule type" value="Genomic_DNA"/>
</dbReference>
<gene>
    <name evidence="1" type="ORF">M408DRAFT_136078</name>
</gene>